<evidence type="ECO:0000256" key="1">
    <source>
        <dbReference type="ARBA" id="ARBA00022737"/>
    </source>
</evidence>
<evidence type="ECO:0000256" key="4">
    <source>
        <dbReference type="SAM" id="MobiDB-lite"/>
    </source>
</evidence>
<dbReference type="Proteomes" id="UP000075920">
    <property type="component" value="Unassembled WGS sequence"/>
</dbReference>
<feature type="region of interest" description="Disordered" evidence="4">
    <location>
        <begin position="164"/>
        <end position="354"/>
    </location>
</feature>
<feature type="compositionally biased region" description="Basic and acidic residues" evidence="4">
    <location>
        <begin position="488"/>
        <end position="506"/>
    </location>
</feature>
<dbReference type="Pfam" id="PF00076">
    <property type="entry name" value="RRM_1"/>
    <property type="match status" value="1"/>
</dbReference>
<protein>
    <recommendedName>
        <fullName evidence="5">RRM domain-containing protein</fullName>
    </recommendedName>
</protein>
<feature type="compositionally biased region" description="Acidic residues" evidence="4">
    <location>
        <begin position="314"/>
        <end position="323"/>
    </location>
</feature>
<dbReference type="InterPro" id="IPR012677">
    <property type="entry name" value="Nucleotide-bd_a/b_plait_sf"/>
</dbReference>
<accession>A0A182W4K9</accession>
<keyword evidence="2 3" id="KW-0694">RNA-binding</keyword>
<feature type="domain" description="RRM" evidence="5">
    <location>
        <begin position="84"/>
        <end position="161"/>
    </location>
</feature>
<feature type="compositionally biased region" description="Polar residues" evidence="4">
    <location>
        <begin position="446"/>
        <end position="458"/>
    </location>
</feature>
<evidence type="ECO:0000313" key="7">
    <source>
        <dbReference type="Proteomes" id="UP000075920"/>
    </source>
</evidence>
<dbReference type="PANTHER" id="PTHR23236">
    <property type="entry name" value="EUKARYOTIC TRANSLATION INITIATION FACTOR 4B/4H"/>
    <property type="match status" value="1"/>
</dbReference>
<feature type="compositionally biased region" description="Basic and acidic residues" evidence="4">
    <location>
        <begin position="281"/>
        <end position="293"/>
    </location>
</feature>
<feature type="region of interest" description="Disordered" evidence="4">
    <location>
        <begin position="367"/>
        <end position="569"/>
    </location>
</feature>
<dbReference type="SMART" id="SM00360">
    <property type="entry name" value="RRM"/>
    <property type="match status" value="1"/>
</dbReference>
<dbReference type="PANTHER" id="PTHR23236:SF119">
    <property type="entry name" value="NUCLEAR RNA-BINDING PROTEIN SART-3"/>
    <property type="match status" value="1"/>
</dbReference>
<evidence type="ECO:0000256" key="2">
    <source>
        <dbReference type="ARBA" id="ARBA00022884"/>
    </source>
</evidence>
<feature type="compositionally biased region" description="Basic and acidic residues" evidence="4">
    <location>
        <begin position="459"/>
        <end position="476"/>
    </location>
</feature>
<dbReference type="InterPro" id="IPR000504">
    <property type="entry name" value="RRM_dom"/>
</dbReference>
<evidence type="ECO:0000313" key="6">
    <source>
        <dbReference type="EnsemblMetazoa" id="AMIN005272-PA"/>
    </source>
</evidence>
<evidence type="ECO:0000259" key="5">
    <source>
        <dbReference type="PROSITE" id="PS50102"/>
    </source>
</evidence>
<reference evidence="7" key="1">
    <citation type="submission" date="2013-03" db="EMBL/GenBank/DDBJ databases">
        <title>The Genome Sequence of Anopheles minimus MINIMUS1.</title>
        <authorList>
            <consortium name="The Broad Institute Genomics Platform"/>
            <person name="Neafsey D.E."/>
            <person name="Walton C."/>
            <person name="Walker B."/>
            <person name="Young S.K."/>
            <person name="Zeng Q."/>
            <person name="Gargeya S."/>
            <person name="Fitzgerald M."/>
            <person name="Haas B."/>
            <person name="Abouelleil A."/>
            <person name="Allen A.W."/>
            <person name="Alvarado L."/>
            <person name="Arachchi H.M."/>
            <person name="Berlin A.M."/>
            <person name="Chapman S.B."/>
            <person name="Gainer-Dewar J."/>
            <person name="Goldberg J."/>
            <person name="Griggs A."/>
            <person name="Gujja S."/>
            <person name="Hansen M."/>
            <person name="Howarth C."/>
            <person name="Imamovic A."/>
            <person name="Ireland A."/>
            <person name="Larimer J."/>
            <person name="McCowan C."/>
            <person name="Murphy C."/>
            <person name="Pearson M."/>
            <person name="Poon T.W."/>
            <person name="Priest M."/>
            <person name="Roberts A."/>
            <person name="Saif S."/>
            <person name="Shea T."/>
            <person name="Sisk P."/>
            <person name="Sykes S."/>
            <person name="Wortman J."/>
            <person name="Nusbaum C."/>
            <person name="Birren B."/>
        </authorList>
    </citation>
    <scope>NUCLEOTIDE SEQUENCE [LARGE SCALE GENOMIC DNA]</scope>
    <source>
        <strain evidence="7">MINIMUS1</strain>
    </source>
</reference>
<keyword evidence="7" id="KW-1185">Reference proteome</keyword>
<dbReference type="EnsemblMetazoa" id="AMIN005272-RA">
    <property type="protein sequence ID" value="AMIN005272-PA"/>
    <property type="gene ID" value="AMIN005272"/>
</dbReference>
<evidence type="ECO:0000256" key="3">
    <source>
        <dbReference type="PROSITE-ProRule" id="PRU00176"/>
    </source>
</evidence>
<dbReference type="VEuPathDB" id="VectorBase:AMIN005272"/>
<dbReference type="SUPFAM" id="SSF54928">
    <property type="entry name" value="RNA-binding domain, RBD"/>
    <property type="match status" value="1"/>
</dbReference>
<organism evidence="6 7">
    <name type="scientific">Anopheles minimus</name>
    <dbReference type="NCBI Taxonomy" id="112268"/>
    <lineage>
        <taxon>Eukaryota</taxon>
        <taxon>Metazoa</taxon>
        <taxon>Ecdysozoa</taxon>
        <taxon>Arthropoda</taxon>
        <taxon>Hexapoda</taxon>
        <taxon>Insecta</taxon>
        <taxon>Pterygota</taxon>
        <taxon>Neoptera</taxon>
        <taxon>Endopterygota</taxon>
        <taxon>Diptera</taxon>
        <taxon>Nematocera</taxon>
        <taxon>Culicoidea</taxon>
        <taxon>Culicidae</taxon>
        <taxon>Anophelinae</taxon>
        <taxon>Anopheles</taxon>
    </lineage>
</organism>
<feature type="compositionally biased region" description="Basic and acidic residues" evidence="4">
    <location>
        <begin position="367"/>
        <end position="387"/>
    </location>
</feature>
<proteinExistence type="predicted"/>
<feature type="compositionally biased region" description="Basic and acidic residues" evidence="4">
    <location>
        <begin position="252"/>
        <end position="262"/>
    </location>
</feature>
<name>A0A182W4K9_9DIPT</name>
<dbReference type="PROSITE" id="PS50102">
    <property type="entry name" value="RRM"/>
    <property type="match status" value="1"/>
</dbReference>
<dbReference type="STRING" id="112268.A0A182W4K9"/>
<keyword evidence="1" id="KW-0677">Repeat</keyword>
<feature type="compositionally biased region" description="Basic and acidic residues" evidence="4">
    <location>
        <begin position="515"/>
        <end position="544"/>
    </location>
</feature>
<feature type="compositionally biased region" description="Polar residues" evidence="4">
    <location>
        <begin position="171"/>
        <end position="186"/>
    </location>
</feature>
<dbReference type="InterPro" id="IPR035979">
    <property type="entry name" value="RBD_domain_sf"/>
</dbReference>
<feature type="compositionally biased region" description="Basic and acidic residues" evidence="4">
    <location>
        <begin position="427"/>
        <end position="441"/>
    </location>
</feature>
<dbReference type="Gene3D" id="3.30.70.330">
    <property type="match status" value="1"/>
</dbReference>
<feature type="compositionally biased region" description="Basic and acidic residues" evidence="4">
    <location>
        <begin position="219"/>
        <end position="229"/>
    </location>
</feature>
<dbReference type="GO" id="GO:0003723">
    <property type="term" value="F:RNA binding"/>
    <property type="evidence" value="ECO:0007669"/>
    <property type="project" value="UniProtKB-UniRule"/>
</dbReference>
<sequence>MATVSGKKGKKAKKNNKLSLGEFLTDGNTAVLNQVQVAVKRDWGDDCDDDDDDRVVRTQVIALPTAPRASRILNDESIPQNPPYTIYVSNLPYDTNENDLYEIFDNVEIVSMMLPRDESESWRLRGFGNIEFATRNDLMTVLALPEPVVRNRRIRIGLYNENDSKRRNNRYDNFSSGDSERPSSGGNWRDRPESAQRPMMDRDRDGGGMRRPYSSGGYGRDREDRDRPSGESGGGNWRTTDRPAPQSPRTPRNYDRDRDRDGNNGFRRGPDSRGSIGNGGMRREPDAPMERPKLVLQPRTLPLPELPKPRATDTDDESDEPADEPAKPKPTPVPAAKVFGDAKPVDTAAREREIEERLRQEELLRRQKEEAAAAEEKLKREAEKENVEAAAEGEEEKLASGKPADGATRANNDQQPQQPIANWRVRNVNEEEKGKASEERVLSPSRKFSPSGRYNSNRRTAEDRRTDNRDQRDNRGMNRPAYSNGLGHNREHDRMDRGGGRDRTQPSRDAAYRNGETKDRRDAPKPAEKEKEREPKILEERMPKFQEPTGPNLQMKNTFEGLSADEIDD</sequence>
<dbReference type="AlphaFoldDB" id="A0A182W4K9"/>
<reference evidence="6" key="2">
    <citation type="submission" date="2020-05" db="UniProtKB">
        <authorList>
            <consortium name="EnsemblMetazoa"/>
        </authorList>
    </citation>
    <scope>IDENTIFICATION</scope>
    <source>
        <strain evidence="6">MINIMUS1</strain>
    </source>
</reference>
<feature type="compositionally biased region" description="Basic and acidic residues" evidence="4">
    <location>
        <begin position="188"/>
        <end position="208"/>
    </location>
</feature>
<feature type="compositionally biased region" description="Polar residues" evidence="4">
    <location>
        <begin position="409"/>
        <end position="420"/>
    </location>
</feature>